<dbReference type="CDD" id="cd10233">
    <property type="entry name" value="ASKHA_NBD_HSP70_HSPA1"/>
    <property type="match status" value="1"/>
</dbReference>
<sequence>MAPAVGIDLGTTYSCVGVFRDDRIEIIANDQGNRTTPSFVAFTDTERLIGDAAKNQVAMNPHNTVFDAKRLIGRKFTDSEVQADMKHFPFKIIEKNSKPVVEVEFKGETKQFTPEEISSMILVKMRETAEAYLGGTVNNAVVTVPAYFNDSQRQATKDAGLIAGLNVLRIINEPTAAAIAYGLDKKVEGERNVLIFDLGGGTFDVSLLTIEEGIFEVKSTAGDTHLGGEDFDNRLVNHFVQEFKRKSKKDLSTNPRALRRLRTACERAKRTLSSSAQTSIEIDSLFEGIDFYTSITRARFEELCQDLFRSTLQPVDRVLTDAKIDKSQVHEIVLVGGSTRIPRIQKLITDYFNGKEPNKSINPDEAVAYGAAVQAAILSGDTSSKSTNEILLLDVSPLSIGIETAGGMMTKLIPRNTTIPTKKSEVFSTFSDNQPGVLIQVYEGERQRTKDNNLLGKFELTGIPPAPRGVPQIEVTFDVDANGIINVSALEKGTGKTNKIVITNDKGRLSKEDIERMLSEAEKYKEEDEAEAARVSAKNGLESYAYSLRNTLSDGKVDEKLEADDKEKLNAEISTVVTWLDENQTATREEYEDKQKELEAVANPIMMKFYGAGGAGGMPGGMPGAPGGAPGGAAPGGDDGPTVEEVD</sequence>
<feature type="compositionally biased region" description="Gly residues" evidence="8">
    <location>
        <begin position="615"/>
        <end position="639"/>
    </location>
</feature>
<accession>A0A2T3A941</accession>
<dbReference type="AlphaFoldDB" id="A0A2T3A941"/>
<dbReference type="NCBIfam" id="NF001413">
    <property type="entry name" value="PRK00290.1"/>
    <property type="match status" value="1"/>
</dbReference>
<dbReference type="PROSITE" id="PS01036">
    <property type="entry name" value="HSP70_3"/>
    <property type="match status" value="1"/>
</dbReference>
<evidence type="ECO:0000256" key="5">
    <source>
        <dbReference type="ARBA" id="ARBA00023186"/>
    </source>
</evidence>
<evidence type="ECO:0000256" key="6">
    <source>
        <dbReference type="RuleBase" id="RU003322"/>
    </source>
</evidence>
<evidence type="ECO:0000256" key="7">
    <source>
        <dbReference type="SAM" id="Coils"/>
    </source>
</evidence>
<dbReference type="InterPro" id="IPR029047">
    <property type="entry name" value="HSP70_peptide-bd_sf"/>
</dbReference>
<dbReference type="PROSITE" id="PS00329">
    <property type="entry name" value="HSP70_2"/>
    <property type="match status" value="1"/>
</dbReference>
<protein>
    <submittedName>
        <fullName evidence="9">Heat shock protein 70</fullName>
    </submittedName>
</protein>
<dbReference type="FunFam" id="3.30.30.30:FF:000001">
    <property type="entry name" value="heat shock 70 kDa protein-like"/>
    <property type="match status" value="1"/>
</dbReference>
<dbReference type="SUPFAM" id="SSF53067">
    <property type="entry name" value="Actin-like ATPase domain"/>
    <property type="match status" value="2"/>
</dbReference>
<feature type="region of interest" description="Disordered" evidence="8">
    <location>
        <begin position="615"/>
        <end position="647"/>
    </location>
</feature>
<dbReference type="GO" id="GO:0005524">
    <property type="term" value="F:ATP binding"/>
    <property type="evidence" value="ECO:0007669"/>
    <property type="project" value="UniProtKB-KW"/>
</dbReference>
<dbReference type="SUPFAM" id="SSF100920">
    <property type="entry name" value="Heat shock protein 70kD (HSP70), peptide-binding domain"/>
    <property type="match status" value="1"/>
</dbReference>
<gene>
    <name evidence="9" type="ORF">BD289DRAFT_452989</name>
</gene>
<dbReference type="EMBL" id="KZ678434">
    <property type="protein sequence ID" value="PSR87061.1"/>
    <property type="molecule type" value="Genomic_DNA"/>
</dbReference>
<dbReference type="STRING" id="2025994.A0A2T3A941"/>
<evidence type="ECO:0000256" key="8">
    <source>
        <dbReference type="SAM" id="MobiDB-lite"/>
    </source>
</evidence>
<feature type="coiled-coil region" evidence="7">
    <location>
        <begin position="511"/>
        <end position="538"/>
    </location>
</feature>
<evidence type="ECO:0000256" key="4">
    <source>
        <dbReference type="ARBA" id="ARBA00023016"/>
    </source>
</evidence>
<keyword evidence="2 6" id="KW-0547">Nucleotide-binding</keyword>
<dbReference type="FunFam" id="3.30.420.40:FF:000172">
    <property type="entry name" value="Heat shock 70 kDa protein"/>
    <property type="match status" value="2"/>
</dbReference>
<organism evidence="9 10">
    <name type="scientific">Coniella lustricola</name>
    <dbReference type="NCBI Taxonomy" id="2025994"/>
    <lineage>
        <taxon>Eukaryota</taxon>
        <taxon>Fungi</taxon>
        <taxon>Dikarya</taxon>
        <taxon>Ascomycota</taxon>
        <taxon>Pezizomycotina</taxon>
        <taxon>Sordariomycetes</taxon>
        <taxon>Sordariomycetidae</taxon>
        <taxon>Diaporthales</taxon>
        <taxon>Schizoparmaceae</taxon>
        <taxon>Coniella</taxon>
    </lineage>
</organism>
<keyword evidence="7" id="KW-0175">Coiled coil</keyword>
<dbReference type="InterPro" id="IPR043129">
    <property type="entry name" value="ATPase_NBD"/>
</dbReference>
<dbReference type="PROSITE" id="PS00297">
    <property type="entry name" value="HSP70_1"/>
    <property type="match status" value="1"/>
</dbReference>
<dbReference type="FunFam" id="2.60.34.10:FF:000002">
    <property type="entry name" value="Heat shock 70 kDa"/>
    <property type="match status" value="1"/>
</dbReference>
<proteinExistence type="inferred from homology"/>
<dbReference type="Pfam" id="PF00012">
    <property type="entry name" value="HSP70"/>
    <property type="match status" value="1"/>
</dbReference>
<dbReference type="SUPFAM" id="SSF100934">
    <property type="entry name" value="Heat shock protein 70kD (HSP70), C-terminal subdomain"/>
    <property type="match status" value="1"/>
</dbReference>
<evidence type="ECO:0000256" key="3">
    <source>
        <dbReference type="ARBA" id="ARBA00022840"/>
    </source>
</evidence>
<evidence type="ECO:0000313" key="10">
    <source>
        <dbReference type="Proteomes" id="UP000241462"/>
    </source>
</evidence>
<dbReference type="FunFam" id="3.30.420.40:FF:000026">
    <property type="entry name" value="Heat shock protein 70"/>
    <property type="match status" value="1"/>
</dbReference>
<keyword evidence="3 6" id="KW-0067">ATP-binding</keyword>
<dbReference type="OrthoDB" id="2401965at2759"/>
<dbReference type="PANTHER" id="PTHR19375">
    <property type="entry name" value="HEAT SHOCK PROTEIN 70KDA"/>
    <property type="match status" value="1"/>
</dbReference>
<keyword evidence="4 9" id="KW-0346">Stress response</keyword>
<dbReference type="FunFam" id="3.90.640.10:FF:000002">
    <property type="entry name" value="Heat shock 70 kDa"/>
    <property type="match status" value="1"/>
</dbReference>
<dbReference type="Gene3D" id="2.60.34.10">
    <property type="entry name" value="Substrate Binding Domain Of DNAk, Chain A, domain 1"/>
    <property type="match status" value="1"/>
</dbReference>
<dbReference type="PRINTS" id="PR00301">
    <property type="entry name" value="HEATSHOCK70"/>
</dbReference>
<dbReference type="FunFam" id="3.30.420.40:FF:000028">
    <property type="entry name" value="heat shock 70 kDa protein-like"/>
    <property type="match status" value="1"/>
</dbReference>
<dbReference type="Gene3D" id="3.90.640.10">
    <property type="entry name" value="Actin, Chain A, domain 4"/>
    <property type="match status" value="1"/>
</dbReference>
<dbReference type="FunFam" id="1.20.1270.10:FF:000021">
    <property type="entry name" value="Heat shock protein 70"/>
    <property type="match status" value="1"/>
</dbReference>
<comment type="similarity">
    <text evidence="1 6">Belongs to the heat shock protein 70 family.</text>
</comment>
<keyword evidence="10" id="KW-1185">Reference proteome</keyword>
<evidence type="ECO:0000256" key="2">
    <source>
        <dbReference type="ARBA" id="ARBA00022741"/>
    </source>
</evidence>
<dbReference type="Gene3D" id="1.20.1270.10">
    <property type="match status" value="1"/>
</dbReference>
<dbReference type="Gene3D" id="3.30.420.40">
    <property type="match status" value="2"/>
</dbReference>
<evidence type="ECO:0000313" key="9">
    <source>
        <dbReference type="EMBL" id="PSR87061.1"/>
    </source>
</evidence>
<name>A0A2T3A941_9PEZI</name>
<dbReference type="Proteomes" id="UP000241462">
    <property type="component" value="Unassembled WGS sequence"/>
</dbReference>
<dbReference type="FunCoup" id="A0A2T3A941">
    <property type="interactions" value="1793"/>
</dbReference>
<dbReference type="Gene3D" id="3.30.30.30">
    <property type="match status" value="1"/>
</dbReference>
<dbReference type="InterPro" id="IPR029048">
    <property type="entry name" value="HSP70_C_sf"/>
</dbReference>
<dbReference type="InterPro" id="IPR013126">
    <property type="entry name" value="Hsp_70_fam"/>
</dbReference>
<keyword evidence="5" id="KW-0143">Chaperone</keyword>
<dbReference type="InterPro" id="IPR018181">
    <property type="entry name" value="Heat_shock_70_CS"/>
</dbReference>
<evidence type="ECO:0000256" key="1">
    <source>
        <dbReference type="ARBA" id="ARBA00007381"/>
    </source>
</evidence>
<dbReference type="GO" id="GO:0140662">
    <property type="term" value="F:ATP-dependent protein folding chaperone"/>
    <property type="evidence" value="ECO:0007669"/>
    <property type="project" value="InterPro"/>
</dbReference>
<reference evidence="9 10" key="1">
    <citation type="journal article" date="2018" name="Mycol. Prog.">
        <title>Coniella lustricola, a new species from submerged detritus.</title>
        <authorList>
            <person name="Raudabaugh D.B."/>
            <person name="Iturriaga T."/>
            <person name="Carver A."/>
            <person name="Mondo S."/>
            <person name="Pangilinan J."/>
            <person name="Lipzen A."/>
            <person name="He G."/>
            <person name="Amirebrahimi M."/>
            <person name="Grigoriev I.V."/>
            <person name="Miller A.N."/>
        </authorList>
    </citation>
    <scope>NUCLEOTIDE SEQUENCE [LARGE SCALE GENOMIC DNA]</scope>
    <source>
        <strain evidence="9 10">B22-T-1</strain>
    </source>
</reference>
<dbReference type="InParanoid" id="A0A2T3A941"/>